<proteinExistence type="predicted"/>
<protein>
    <submittedName>
        <fullName evidence="2">Uncharacterized protein</fullName>
    </submittedName>
</protein>
<evidence type="ECO:0000313" key="3">
    <source>
        <dbReference type="Proteomes" id="UP000193920"/>
    </source>
</evidence>
<feature type="compositionally biased region" description="Polar residues" evidence="1">
    <location>
        <begin position="162"/>
        <end position="171"/>
    </location>
</feature>
<keyword evidence="3" id="KW-1185">Reference proteome</keyword>
<feature type="region of interest" description="Disordered" evidence="1">
    <location>
        <begin position="146"/>
        <end position="171"/>
    </location>
</feature>
<dbReference type="AlphaFoldDB" id="A0A1Y2CQE5"/>
<sequence>MINTIAKLGNNKFSRKSIGRFLSTLGIGTNALIRFSSYYLLRLSSNGDPLINKCVTSTTSASLTYILEKRDSGFKCKWDGGQIPASILAASKGLVVGVREKSTLLESSSINNMRSSLFNSHVSGSNNEGGDSNPSSLNISSINTEVAKSETKTTKSTEEPSNNSFSEIPSINANSSKGEMVLMTCVKFKIDILPSDESNPKKKNLPSNIYTTTNNIRHFKVAFRQFFGIKKCCNSPN</sequence>
<dbReference type="EMBL" id="MCOG01000100">
    <property type="protein sequence ID" value="ORY49203.1"/>
    <property type="molecule type" value="Genomic_DNA"/>
</dbReference>
<evidence type="ECO:0000313" key="2">
    <source>
        <dbReference type="EMBL" id="ORY49203.1"/>
    </source>
</evidence>
<gene>
    <name evidence="2" type="ORF">LY90DRAFT_508675</name>
</gene>
<accession>A0A1Y2CQE5</accession>
<dbReference type="Proteomes" id="UP000193920">
    <property type="component" value="Unassembled WGS sequence"/>
</dbReference>
<organism evidence="2 3">
    <name type="scientific">Neocallimastix californiae</name>
    <dbReference type="NCBI Taxonomy" id="1754190"/>
    <lineage>
        <taxon>Eukaryota</taxon>
        <taxon>Fungi</taxon>
        <taxon>Fungi incertae sedis</taxon>
        <taxon>Chytridiomycota</taxon>
        <taxon>Chytridiomycota incertae sedis</taxon>
        <taxon>Neocallimastigomycetes</taxon>
        <taxon>Neocallimastigales</taxon>
        <taxon>Neocallimastigaceae</taxon>
        <taxon>Neocallimastix</taxon>
    </lineage>
</organism>
<comment type="caution">
    <text evidence="2">The sequence shown here is derived from an EMBL/GenBank/DDBJ whole genome shotgun (WGS) entry which is preliminary data.</text>
</comment>
<feature type="compositionally biased region" description="Basic and acidic residues" evidence="1">
    <location>
        <begin position="147"/>
        <end position="158"/>
    </location>
</feature>
<reference evidence="2 3" key="1">
    <citation type="submission" date="2016-08" db="EMBL/GenBank/DDBJ databases">
        <title>A Parts List for Fungal Cellulosomes Revealed by Comparative Genomics.</title>
        <authorList>
            <consortium name="DOE Joint Genome Institute"/>
            <person name="Haitjema C.H."/>
            <person name="Gilmore S.P."/>
            <person name="Henske J.K."/>
            <person name="Solomon K.V."/>
            <person name="De Groot R."/>
            <person name="Kuo A."/>
            <person name="Mondo S.J."/>
            <person name="Salamov A.A."/>
            <person name="Labutti K."/>
            <person name="Zhao Z."/>
            <person name="Chiniquy J."/>
            <person name="Barry K."/>
            <person name="Brewer H.M."/>
            <person name="Purvine S.O."/>
            <person name="Wright A.T."/>
            <person name="Boxma B."/>
            <person name="Van Alen T."/>
            <person name="Hackstein J.H."/>
            <person name="Baker S.E."/>
            <person name="Grigoriev I.V."/>
            <person name="O'Malley M.A."/>
        </authorList>
    </citation>
    <scope>NUCLEOTIDE SEQUENCE [LARGE SCALE GENOMIC DNA]</scope>
    <source>
        <strain evidence="2 3">G1</strain>
    </source>
</reference>
<evidence type="ECO:0000256" key="1">
    <source>
        <dbReference type="SAM" id="MobiDB-lite"/>
    </source>
</evidence>
<name>A0A1Y2CQE5_9FUNG</name>